<comment type="caution">
    <text evidence="4">The sequence shown here is derived from an EMBL/GenBank/DDBJ whole genome shotgun (WGS) entry which is preliminary data.</text>
</comment>
<evidence type="ECO:0000256" key="2">
    <source>
        <dbReference type="SAM" id="SignalP"/>
    </source>
</evidence>
<feature type="transmembrane region" description="Helical" evidence="1">
    <location>
        <begin position="267"/>
        <end position="292"/>
    </location>
</feature>
<dbReference type="OrthoDB" id="5381491at2"/>
<evidence type="ECO:0000313" key="4">
    <source>
        <dbReference type="EMBL" id="OIJ15681.1"/>
    </source>
</evidence>
<dbReference type="AlphaFoldDB" id="A0A1S2LT38"/>
<protein>
    <recommendedName>
        <fullName evidence="3">DUF4349 domain-containing protein</fullName>
    </recommendedName>
</protein>
<dbReference type="InterPro" id="IPR025645">
    <property type="entry name" value="DUF4349"/>
</dbReference>
<dbReference type="Proteomes" id="UP000180098">
    <property type="component" value="Unassembled WGS sequence"/>
</dbReference>
<sequence>MRTNWKYFITSLMLLIFLLITGCSSGTEFAKDDGQYMATEEAAMDYDDASGRSGFSNSSAEIPKAQSFNSTERMMIYNANLSIEVKDYHKVEAEIQEKVNNTGGYIVESSIYFSGEDRISGNLVVKVPQQNFHSFINEVESNSIKVNERRVHGNDVTEEYIDLESRLKSKRVVEERLLGFMKEAERTEDLLKISSDLSRVQEEIEQTLGRMNYLETNVNYSTVTIHMSENLVNVATIQDSEALNTWGKAKGLFIDSINGVISFFSNVIIFLIGRSPIIVPLALVALLITYFVRKKGNAQPPYEG</sequence>
<feature type="domain" description="DUF4349" evidence="3">
    <location>
        <begin position="73"/>
        <end position="288"/>
    </location>
</feature>
<dbReference type="EMBL" id="MLQQ01000001">
    <property type="protein sequence ID" value="OIJ15681.1"/>
    <property type="molecule type" value="Genomic_DNA"/>
</dbReference>
<keyword evidence="1" id="KW-0812">Transmembrane</keyword>
<dbReference type="PROSITE" id="PS51257">
    <property type="entry name" value="PROKAR_LIPOPROTEIN"/>
    <property type="match status" value="1"/>
</dbReference>
<accession>A0A1S2LT38</accession>
<keyword evidence="5" id="KW-1185">Reference proteome</keyword>
<keyword evidence="1" id="KW-0472">Membrane</keyword>
<proteinExistence type="predicted"/>
<reference evidence="4 5" key="1">
    <citation type="submission" date="2016-10" db="EMBL/GenBank/DDBJ databases">
        <title>Draft genome sequences of four alkaliphilic bacteria belonging to the Anaerobacillus genus.</title>
        <authorList>
            <person name="Bassil N.M."/>
            <person name="Lloyd J.R."/>
        </authorList>
    </citation>
    <scope>NUCLEOTIDE SEQUENCE [LARGE SCALE GENOMIC DNA]</scope>
    <source>
        <strain evidence="4 5">DSM 15340</strain>
    </source>
</reference>
<evidence type="ECO:0000256" key="1">
    <source>
        <dbReference type="SAM" id="Phobius"/>
    </source>
</evidence>
<feature type="signal peptide" evidence="2">
    <location>
        <begin position="1"/>
        <end position="30"/>
    </location>
</feature>
<keyword evidence="1" id="KW-1133">Transmembrane helix</keyword>
<dbReference type="Pfam" id="PF14257">
    <property type="entry name" value="DUF4349"/>
    <property type="match status" value="1"/>
</dbReference>
<dbReference type="RefSeq" id="WP_071311606.1">
    <property type="nucleotide sequence ID" value="NZ_MLQQ01000001.1"/>
</dbReference>
<keyword evidence="2" id="KW-0732">Signal</keyword>
<organism evidence="4 5">
    <name type="scientific">Anaerobacillus arseniciselenatis</name>
    <dbReference type="NCBI Taxonomy" id="85682"/>
    <lineage>
        <taxon>Bacteria</taxon>
        <taxon>Bacillati</taxon>
        <taxon>Bacillota</taxon>
        <taxon>Bacilli</taxon>
        <taxon>Bacillales</taxon>
        <taxon>Bacillaceae</taxon>
        <taxon>Anaerobacillus</taxon>
    </lineage>
</organism>
<feature type="chain" id="PRO_5010349466" description="DUF4349 domain-containing protein" evidence="2">
    <location>
        <begin position="31"/>
        <end position="304"/>
    </location>
</feature>
<evidence type="ECO:0000259" key="3">
    <source>
        <dbReference type="Pfam" id="PF14257"/>
    </source>
</evidence>
<name>A0A1S2LT38_9BACI</name>
<gene>
    <name evidence="4" type="ORF">BKP35_01415</name>
</gene>
<evidence type="ECO:0000313" key="5">
    <source>
        <dbReference type="Proteomes" id="UP000180098"/>
    </source>
</evidence>